<keyword evidence="1" id="KW-1133">Transmembrane helix</keyword>
<sequence length="159" mass="18222">MLRDDIEKKIEGLLKKGKSRRQIVKILKDEVEPAKLLFYLNNMPDPKDKEKYVIINFFLLGLLAFITARKVAMAFSFGGFDIYAILALVVPVINIYIFMEISRFRRIGYQFLAVLSSLSLINPENHQVPEVLLLPAMAGLSGFLYIKMFPKKNLIKDVP</sequence>
<dbReference type="OrthoDB" id="5519599at2"/>
<gene>
    <name evidence="2" type="ORF">DBT_1239</name>
</gene>
<evidence type="ECO:0000256" key="1">
    <source>
        <dbReference type="SAM" id="Phobius"/>
    </source>
</evidence>
<protein>
    <submittedName>
        <fullName evidence="2">Uncharacterized protein</fullName>
    </submittedName>
</protein>
<evidence type="ECO:0000313" key="2">
    <source>
        <dbReference type="EMBL" id="OCC15492.1"/>
    </source>
</evidence>
<dbReference type="RefSeq" id="WP_067617672.1">
    <property type="nucleotide sequence ID" value="NZ_MAGO01000005.1"/>
</dbReference>
<dbReference type="EMBL" id="MAGO01000005">
    <property type="protein sequence ID" value="OCC15492.1"/>
    <property type="molecule type" value="Genomic_DNA"/>
</dbReference>
<keyword evidence="1" id="KW-0812">Transmembrane</keyword>
<feature type="transmembrane region" description="Helical" evidence="1">
    <location>
        <begin position="80"/>
        <end position="99"/>
    </location>
</feature>
<accession>A0A1B9F6E8</accession>
<dbReference type="AlphaFoldDB" id="A0A1B9F6E8"/>
<keyword evidence="1" id="KW-0472">Membrane</keyword>
<comment type="caution">
    <text evidence="2">The sequence shown here is derived from an EMBL/GenBank/DDBJ whole genome shotgun (WGS) entry which is preliminary data.</text>
</comment>
<feature type="transmembrane region" description="Helical" evidence="1">
    <location>
        <begin position="52"/>
        <end position="68"/>
    </location>
</feature>
<organism evidence="2 3">
    <name type="scientific">Dissulfuribacter thermophilus</name>
    <dbReference type="NCBI Taxonomy" id="1156395"/>
    <lineage>
        <taxon>Bacteria</taxon>
        <taxon>Pseudomonadati</taxon>
        <taxon>Thermodesulfobacteriota</taxon>
        <taxon>Dissulfuribacteria</taxon>
        <taxon>Dissulfuribacterales</taxon>
        <taxon>Dissulfuribacteraceae</taxon>
        <taxon>Dissulfuribacter</taxon>
    </lineage>
</organism>
<name>A0A1B9F6E8_9BACT</name>
<keyword evidence="3" id="KW-1185">Reference proteome</keyword>
<reference evidence="2 3" key="1">
    <citation type="submission" date="2016-06" db="EMBL/GenBank/DDBJ databases">
        <title>Respiratory ammonification of nitrate coupled to the oxidation of elemental sulfur in deep-sea autotrophic thermophilic bacteria.</title>
        <authorList>
            <person name="Slobodkina G.B."/>
            <person name="Mardanov A.V."/>
            <person name="Ravin N.V."/>
            <person name="Frolova A.A."/>
            <person name="Viryasiv M.B."/>
            <person name="Chernyh N.A."/>
            <person name="Bonch-Osmolovskaya E.A."/>
            <person name="Slobodkin A.I."/>
        </authorList>
    </citation>
    <scope>NUCLEOTIDE SEQUENCE [LARGE SCALE GENOMIC DNA]</scope>
    <source>
        <strain evidence="2 3">S69</strain>
    </source>
</reference>
<dbReference type="STRING" id="1156395.DBT_1239"/>
<evidence type="ECO:0000313" key="3">
    <source>
        <dbReference type="Proteomes" id="UP000093080"/>
    </source>
</evidence>
<dbReference type="Proteomes" id="UP000093080">
    <property type="component" value="Unassembled WGS sequence"/>
</dbReference>
<proteinExistence type="predicted"/>